<dbReference type="RefSeq" id="WP_274690111.1">
    <property type="nucleotide sequence ID" value="NZ_JAPMOU010000024.1"/>
</dbReference>
<reference evidence="1 2" key="1">
    <citation type="submission" date="2022-11" db="EMBL/GenBank/DDBJ databases">
        <title>Spartinivicinus poritis sp. nov., isolated from scleractinian coral Porites lutea.</title>
        <authorList>
            <person name="Zhang G."/>
            <person name="Cai L."/>
            <person name="Wei Q."/>
        </authorList>
    </citation>
    <scope>NUCLEOTIDE SEQUENCE [LARGE SCALE GENOMIC DNA]</scope>
    <source>
        <strain evidence="1 2">A2-2</strain>
    </source>
</reference>
<proteinExistence type="predicted"/>
<dbReference type="EMBL" id="JAPMOU010000024">
    <property type="protein sequence ID" value="MDE1463781.1"/>
    <property type="molecule type" value="Genomic_DNA"/>
</dbReference>
<keyword evidence="2" id="KW-1185">Reference proteome</keyword>
<comment type="caution">
    <text evidence="1">The sequence shown here is derived from an EMBL/GenBank/DDBJ whole genome shotgun (WGS) entry which is preliminary data.</text>
</comment>
<evidence type="ECO:0000313" key="1">
    <source>
        <dbReference type="EMBL" id="MDE1463781.1"/>
    </source>
</evidence>
<accession>A0ABT5UBM4</accession>
<dbReference type="Gene3D" id="3.40.630.30">
    <property type="match status" value="1"/>
</dbReference>
<evidence type="ECO:0000313" key="2">
    <source>
        <dbReference type="Proteomes" id="UP001528823"/>
    </source>
</evidence>
<protein>
    <recommendedName>
        <fullName evidence="3">N-acetyltransferase domain-containing protein</fullName>
    </recommendedName>
</protein>
<name>A0ABT5UBM4_9GAMM</name>
<dbReference type="SUPFAM" id="SSF55729">
    <property type="entry name" value="Acyl-CoA N-acyltransferases (Nat)"/>
    <property type="match status" value="1"/>
</dbReference>
<dbReference type="Proteomes" id="UP001528823">
    <property type="component" value="Unassembled WGS sequence"/>
</dbReference>
<gene>
    <name evidence="1" type="ORF">ORQ98_17655</name>
</gene>
<sequence length="69" mass="7915">MQVKDSSRLRYVQVLVSIGDIKKISSFAVPENIASIKIMKKLGMKYIKTFINKDPLGDVEALLYEREVR</sequence>
<evidence type="ECO:0008006" key="3">
    <source>
        <dbReference type="Google" id="ProtNLM"/>
    </source>
</evidence>
<dbReference type="InterPro" id="IPR016181">
    <property type="entry name" value="Acyl_CoA_acyltransferase"/>
</dbReference>
<organism evidence="1 2">
    <name type="scientific">Spartinivicinus poritis</name>
    <dbReference type="NCBI Taxonomy" id="2994640"/>
    <lineage>
        <taxon>Bacteria</taxon>
        <taxon>Pseudomonadati</taxon>
        <taxon>Pseudomonadota</taxon>
        <taxon>Gammaproteobacteria</taxon>
        <taxon>Oceanospirillales</taxon>
        <taxon>Zooshikellaceae</taxon>
        <taxon>Spartinivicinus</taxon>
    </lineage>
</organism>